<dbReference type="GO" id="GO:0035631">
    <property type="term" value="C:CD40 receptor complex"/>
    <property type="evidence" value="ECO:0007669"/>
    <property type="project" value="TreeGrafter"/>
</dbReference>
<feature type="domain" description="TNFR-Cys" evidence="4">
    <location>
        <begin position="142"/>
        <end position="181"/>
    </location>
</feature>
<dbReference type="STRING" id="161767.ENSAPEP00000000794"/>
<dbReference type="GO" id="GO:0035666">
    <property type="term" value="P:TRIF-dependent toll-like receptor signaling pathway"/>
    <property type="evidence" value="ECO:0007669"/>
    <property type="project" value="Ensembl"/>
</dbReference>
<feature type="signal peptide" evidence="3">
    <location>
        <begin position="1"/>
        <end position="18"/>
    </location>
</feature>
<dbReference type="OMA" id="WTKERHC"/>
<keyword evidence="6" id="KW-1185">Reference proteome</keyword>
<sequence>MSLYLLLLMGAFMVLTTAQPPCDPQTQYEQDGQCCNMCGKGTSMTTFGTCEFPQCTECLDKEYQEGYTKERLCKRQPYCDPNLNFEVTIHHSKIAKTVCKCKEGFHCASADCKGCLRHKKCGPGQGAYPKGDHTHDTQCKECPEGTFSNETSWSSSCKTWTPCEEQFYTEEEGTPTSDRKCAAPSRQHIILAIVVILAVFVVAAVIMIFFCKGRMREKAKPCIELCRGNEHQPLPDTGMKTPEENDAEQSLLEMSSEGPVTVRGNPVREEDGKSEIVSRQESQPDTCPSF</sequence>
<proteinExistence type="predicted"/>
<dbReference type="GO" id="GO:0009897">
    <property type="term" value="C:external side of plasma membrane"/>
    <property type="evidence" value="ECO:0007669"/>
    <property type="project" value="Ensembl"/>
</dbReference>
<name>A0A3P8RND4_AMPPE</name>
<feature type="domain" description="TNFR-Cys" evidence="4">
    <location>
        <begin position="58"/>
        <end position="99"/>
    </location>
</feature>
<dbReference type="GeneTree" id="ENSGT00940000166581"/>
<dbReference type="Proteomes" id="UP000265080">
    <property type="component" value="Chromosome 8"/>
</dbReference>
<dbReference type="InterPro" id="IPR001368">
    <property type="entry name" value="TNFR/NGFR_Cys_rich_reg"/>
</dbReference>
<keyword evidence="2" id="KW-0472">Membrane</keyword>
<dbReference type="PRINTS" id="PR01922">
    <property type="entry name" value="TNFACTORR5"/>
</dbReference>
<protein>
    <submittedName>
        <fullName evidence="5">CD40 molecule, TNF receptor superfamily member 5</fullName>
    </submittedName>
</protein>
<dbReference type="InterPro" id="IPR052135">
    <property type="entry name" value="TNFRSF5"/>
</dbReference>
<dbReference type="CDD" id="cd13422">
    <property type="entry name" value="TNFRSF5_teleost"/>
    <property type="match status" value="1"/>
</dbReference>
<reference evidence="5 6" key="1">
    <citation type="submission" date="2018-03" db="EMBL/GenBank/DDBJ databases">
        <title>Finding Nemo's genes: A chromosome-scale reference assembly of the genome of the orange clownfish Amphiprion percula.</title>
        <authorList>
            <person name="Lehmann R."/>
        </authorList>
    </citation>
    <scope>NUCLEOTIDE SEQUENCE</scope>
</reference>
<feature type="region of interest" description="Disordered" evidence="1">
    <location>
        <begin position="231"/>
        <end position="290"/>
    </location>
</feature>
<dbReference type="Gene3D" id="2.10.50.10">
    <property type="entry name" value="Tumor Necrosis Factor Receptor, subunit A, domain 2"/>
    <property type="match status" value="2"/>
</dbReference>
<keyword evidence="2" id="KW-0812">Transmembrane</keyword>
<feature type="compositionally biased region" description="Polar residues" evidence="1">
    <location>
        <begin position="279"/>
        <end position="290"/>
    </location>
</feature>
<feature type="compositionally biased region" description="Basic and acidic residues" evidence="1">
    <location>
        <begin position="266"/>
        <end position="278"/>
    </location>
</feature>
<dbReference type="PANTHER" id="PTHR46875:SF3">
    <property type="entry name" value="CD40 MOLECULE, TNF RECEPTOR SUPERFAMILY MEMBER 5"/>
    <property type="match status" value="1"/>
</dbReference>
<feature type="transmembrane region" description="Helical" evidence="2">
    <location>
        <begin position="189"/>
        <end position="211"/>
    </location>
</feature>
<organism evidence="5 6">
    <name type="scientific">Amphiprion percula</name>
    <name type="common">Orange clownfish</name>
    <name type="synonym">Lutjanus percula</name>
    <dbReference type="NCBI Taxonomy" id="161767"/>
    <lineage>
        <taxon>Eukaryota</taxon>
        <taxon>Metazoa</taxon>
        <taxon>Chordata</taxon>
        <taxon>Craniata</taxon>
        <taxon>Vertebrata</taxon>
        <taxon>Euteleostomi</taxon>
        <taxon>Actinopterygii</taxon>
        <taxon>Neopterygii</taxon>
        <taxon>Teleostei</taxon>
        <taxon>Neoteleostei</taxon>
        <taxon>Acanthomorphata</taxon>
        <taxon>Ovalentaria</taxon>
        <taxon>Pomacentridae</taxon>
        <taxon>Amphiprion</taxon>
    </lineage>
</organism>
<dbReference type="Pfam" id="PF00020">
    <property type="entry name" value="TNFR_c6"/>
    <property type="match status" value="1"/>
</dbReference>
<dbReference type="InterPro" id="IPR034053">
    <property type="entry name" value="TNFRSF5_N_teleost"/>
</dbReference>
<keyword evidence="3" id="KW-0732">Signal</keyword>
<feature type="domain" description="TNFR-Cys" evidence="4">
    <location>
        <begin position="101"/>
        <end position="139"/>
    </location>
</feature>
<feature type="chain" id="PRO_5018168219" evidence="3">
    <location>
        <begin position="19"/>
        <end position="290"/>
    </location>
</feature>
<reference evidence="5" key="3">
    <citation type="submission" date="2025-09" db="UniProtKB">
        <authorList>
            <consortium name="Ensembl"/>
        </authorList>
    </citation>
    <scope>IDENTIFICATION</scope>
</reference>
<dbReference type="GO" id="GO:0042113">
    <property type="term" value="P:B cell activation"/>
    <property type="evidence" value="ECO:0007669"/>
    <property type="project" value="InterPro"/>
</dbReference>
<dbReference type="SUPFAM" id="SSF57586">
    <property type="entry name" value="TNF receptor-like"/>
    <property type="match status" value="1"/>
</dbReference>
<evidence type="ECO:0000313" key="5">
    <source>
        <dbReference type="Ensembl" id="ENSAPEP00000000794.1"/>
    </source>
</evidence>
<dbReference type="AlphaFoldDB" id="A0A3P8RND4"/>
<dbReference type="SMART" id="SM00208">
    <property type="entry name" value="TNFR"/>
    <property type="match status" value="3"/>
</dbReference>
<evidence type="ECO:0000256" key="3">
    <source>
        <dbReference type="SAM" id="SignalP"/>
    </source>
</evidence>
<accession>A0A3P8RND4</accession>
<evidence type="ECO:0000256" key="2">
    <source>
        <dbReference type="SAM" id="Phobius"/>
    </source>
</evidence>
<dbReference type="PANTHER" id="PTHR46875">
    <property type="entry name" value="TUMOR NECROSIS FACTOR RECEPTOR SUPERFAMILY MEMBER 5"/>
    <property type="match status" value="1"/>
</dbReference>
<dbReference type="GO" id="GO:0002768">
    <property type="term" value="P:immune response-regulating cell surface receptor signaling pathway"/>
    <property type="evidence" value="ECO:0007669"/>
    <property type="project" value="TreeGrafter"/>
</dbReference>
<dbReference type="InterPro" id="IPR020435">
    <property type="entry name" value="TNFR_5"/>
</dbReference>
<evidence type="ECO:0000256" key="1">
    <source>
        <dbReference type="SAM" id="MobiDB-lite"/>
    </source>
</evidence>
<keyword evidence="2" id="KW-1133">Transmembrane helix</keyword>
<evidence type="ECO:0000313" key="6">
    <source>
        <dbReference type="Proteomes" id="UP000265080"/>
    </source>
</evidence>
<reference evidence="5" key="2">
    <citation type="submission" date="2025-08" db="UniProtKB">
        <authorList>
            <consortium name="Ensembl"/>
        </authorList>
    </citation>
    <scope>IDENTIFICATION</scope>
</reference>
<dbReference type="Ensembl" id="ENSAPET00000000813.1">
    <property type="protein sequence ID" value="ENSAPEP00000000794.1"/>
    <property type="gene ID" value="ENSAPEG00000000612.1"/>
</dbReference>
<dbReference type="GO" id="GO:0038023">
    <property type="term" value="F:signaling receptor activity"/>
    <property type="evidence" value="ECO:0007669"/>
    <property type="project" value="InterPro"/>
</dbReference>
<evidence type="ECO:0000259" key="4">
    <source>
        <dbReference type="SMART" id="SM00208"/>
    </source>
</evidence>
<dbReference type="GO" id="GO:0042615">
    <property type="term" value="F:CD154 receptor binding"/>
    <property type="evidence" value="ECO:0007669"/>
    <property type="project" value="Ensembl"/>
</dbReference>